<name>A0AAV6G4J4_9TELE</name>
<gene>
    <name evidence="1" type="ORF">AALO_G00187150</name>
</gene>
<dbReference type="EMBL" id="JADWDJ010000014">
    <property type="protein sequence ID" value="KAG5269968.1"/>
    <property type="molecule type" value="Genomic_DNA"/>
</dbReference>
<evidence type="ECO:0000313" key="2">
    <source>
        <dbReference type="Proteomes" id="UP000823561"/>
    </source>
</evidence>
<protein>
    <submittedName>
        <fullName evidence="1">Uncharacterized protein</fullName>
    </submittedName>
</protein>
<sequence length="109" mass="12461">MSEQFLSEARDCQLVAECARIVKRAKASWHAGILAQRIRWQEISPAEPHQRDQRAAWVADPWVSPLSRGSAQGFFLDELTGRTCNHVSVSTRKEMVMYRSQRDFSMGPL</sequence>
<accession>A0AAV6G4J4</accession>
<comment type="caution">
    <text evidence="1">The sequence shown here is derived from an EMBL/GenBank/DDBJ whole genome shotgun (WGS) entry which is preliminary data.</text>
</comment>
<dbReference type="Proteomes" id="UP000823561">
    <property type="component" value="Chromosome 14"/>
</dbReference>
<reference evidence="1" key="1">
    <citation type="submission" date="2020-10" db="EMBL/GenBank/DDBJ databases">
        <title>Chromosome-scale genome assembly of the Allis shad, Alosa alosa.</title>
        <authorList>
            <person name="Margot Z."/>
            <person name="Christophe K."/>
            <person name="Cabau C."/>
            <person name="Louis A."/>
            <person name="Berthelot C."/>
            <person name="Parey E."/>
            <person name="Roest Crollius H."/>
            <person name="Montfort J."/>
            <person name="Robinson-Rechavi M."/>
            <person name="Bucao C."/>
            <person name="Bouchez O."/>
            <person name="Gislard M."/>
            <person name="Lluch J."/>
            <person name="Milhes M."/>
            <person name="Lampietro C."/>
            <person name="Lopez Roques C."/>
            <person name="Donnadieu C."/>
            <person name="Braasch I."/>
            <person name="Desvignes T."/>
            <person name="Postlethwait J."/>
            <person name="Bobe J."/>
            <person name="Guiguen Y."/>
        </authorList>
    </citation>
    <scope>NUCLEOTIDE SEQUENCE</scope>
    <source>
        <strain evidence="1">M-15738</strain>
        <tissue evidence="1">Blood</tissue>
    </source>
</reference>
<keyword evidence="2" id="KW-1185">Reference proteome</keyword>
<proteinExistence type="predicted"/>
<organism evidence="1 2">
    <name type="scientific">Alosa alosa</name>
    <name type="common">allis shad</name>
    <dbReference type="NCBI Taxonomy" id="278164"/>
    <lineage>
        <taxon>Eukaryota</taxon>
        <taxon>Metazoa</taxon>
        <taxon>Chordata</taxon>
        <taxon>Craniata</taxon>
        <taxon>Vertebrata</taxon>
        <taxon>Euteleostomi</taxon>
        <taxon>Actinopterygii</taxon>
        <taxon>Neopterygii</taxon>
        <taxon>Teleostei</taxon>
        <taxon>Clupei</taxon>
        <taxon>Clupeiformes</taxon>
        <taxon>Clupeoidei</taxon>
        <taxon>Clupeidae</taxon>
        <taxon>Alosa</taxon>
    </lineage>
</organism>
<evidence type="ECO:0000313" key="1">
    <source>
        <dbReference type="EMBL" id="KAG5269968.1"/>
    </source>
</evidence>
<dbReference type="AlphaFoldDB" id="A0AAV6G4J4"/>